<reference evidence="2" key="1">
    <citation type="submission" date="2021-01" db="EMBL/GenBank/DDBJ databases">
        <authorList>
            <person name="Corre E."/>
            <person name="Pelletier E."/>
            <person name="Niang G."/>
            <person name="Scheremetjew M."/>
            <person name="Finn R."/>
            <person name="Kale V."/>
            <person name="Holt S."/>
            <person name="Cochrane G."/>
            <person name="Meng A."/>
            <person name="Brown T."/>
            <person name="Cohen L."/>
        </authorList>
    </citation>
    <scope>NUCLEOTIDE SEQUENCE</scope>
    <source>
        <strain evidence="2">CCMP219</strain>
    </source>
</reference>
<organism evidence="2">
    <name type="scientific">Chlamydomonas euryale</name>
    <dbReference type="NCBI Taxonomy" id="1486919"/>
    <lineage>
        <taxon>Eukaryota</taxon>
        <taxon>Viridiplantae</taxon>
        <taxon>Chlorophyta</taxon>
        <taxon>core chlorophytes</taxon>
        <taxon>Chlorophyceae</taxon>
        <taxon>CS clade</taxon>
        <taxon>Chlamydomonadales</taxon>
        <taxon>Chlamydomonadaceae</taxon>
        <taxon>Chlamydomonas</taxon>
    </lineage>
</organism>
<dbReference type="EMBL" id="HBEC01033252">
    <property type="protein sequence ID" value="CAD8300178.1"/>
    <property type="molecule type" value="Transcribed_RNA"/>
</dbReference>
<feature type="compositionally biased region" description="Low complexity" evidence="1">
    <location>
        <begin position="280"/>
        <end position="291"/>
    </location>
</feature>
<dbReference type="EMBL" id="HBEC01033253">
    <property type="protein sequence ID" value="CAD8300180.1"/>
    <property type="molecule type" value="Transcribed_RNA"/>
</dbReference>
<evidence type="ECO:0000313" key="3">
    <source>
        <dbReference type="EMBL" id="CAD8300180.1"/>
    </source>
</evidence>
<accession>A0A6U2HWX8</accession>
<dbReference type="AlphaFoldDB" id="A0A6U2HWX8"/>
<gene>
    <name evidence="2" type="ORF">CEUR00632_LOCUS15446</name>
    <name evidence="3" type="ORF">CEUR00632_LOCUS15447</name>
</gene>
<feature type="region of interest" description="Disordered" evidence="1">
    <location>
        <begin position="272"/>
        <end position="291"/>
    </location>
</feature>
<evidence type="ECO:0000313" key="2">
    <source>
        <dbReference type="EMBL" id="CAD8300178.1"/>
    </source>
</evidence>
<protein>
    <submittedName>
        <fullName evidence="2">Uncharacterized protein</fullName>
    </submittedName>
</protein>
<evidence type="ECO:0000256" key="1">
    <source>
        <dbReference type="SAM" id="MobiDB-lite"/>
    </source>
</evidence>
<proteinExistence type="predicted"/>
<sequence>MSNTELKRLAFVPSATAAAANTTYSLYARLLDASPEFAKARLQQMEGLASATLAPYAERAGDLGGRILSTADAQLDLLLAMAEQRRAGVEGRLKAVREAQELRLKELRAALDRYYGFMTSKTEDVVAQLRVREIQDATMMRVQASRDALLSTVKQAREAADPDAAVRMAWDAWTSFASLPVVAKVLSTAEPATKAGMTKFHELHDVLVMQPLYKRVVDGTASTLSFATRTTPYRLGATYLYPWVQPVADPAFDRVSNSIFVGQVMEYWRPASTPAPEPVSAPVSAPVVTAH</sequence>
<name>A0A6U2HWX8_9CHLO</name>